<evidence type="ECO:0000313" key="1">
    <source>
        <dbReference type="EMBL" id="EGH19378.1"/>
    </source>
</evidence>
<accession>F3CJD6</accession>
<protein>
    <submittedName>
        <fullName evidence="1">Uncharacterized protein</fullName>
    </submittedName>
</protein>
<dbReference type="Proteomes" id="UP000005466">
    <property type="component" value="Unassembled WGS sequence"/>
</dbReference>
<dbReference type="AlphaFoldDB" id="F3CJD6"/>
<proteinExistence type="predicted"/>
<evidence type="ECO:0000313" key="2">
    <source>
        <dbReference type="Proteomes" id="UP000005466"/>
    </source>
</evidence>
<sequence length="35" mass="3893">MVRPTVTVVNESTLLDWATGVKGLLQCIEYKIGTR</sequence>
<organism evidence="1 2">
    <name type="scientific">Pseudomonas savastanoi pv. glycinea str. race 4</name>
    <dbReference type="NCBI Taxonomy" id="875330"/>
    <lineage>
        <taxon>Bacteria</taxon>
        <taxon>Pseudomonadati</taxon>
        <taxon>Pseudomonadota</taxon>
        <taxon>Gammaproteobacteria</taxon>
        <taxon>Pseudomonadales</taxon>
        <taxon>Pseudomonadaceae</taxon>
        <taxon>Pseudomonas</taxon>
    </lineage>
</organism>
<dbReference type="EMBL" id="ADWY01003986">
    <property type="protein sequence ID" value="EGH19378.1"/>
    <property type="molecule type" value="Genomic_DNA"/>
</dbReference>
<feature type="non-terminal residue" evidence="1">
    <location>
        <position position="35"/>
    </location>
</feature>
<dbReference type="HOGENOM" id="CLU_3386452_0_0_6"/>
<reference evidence="1 2" key="1">
    <citation type="journal article" date="2011" name="PLoS Pathog.">
        <title>Dynamic evolution of pathogenicity revealed by sequencing and comparative genomics of 19 Pseudomonas syringae isolates.</title>
        <authorList>
            <person name="Baltrus D.A."/>
            <person name="Nishimura M.T."/>
            <person name="Romanchuk A."/>
            <person name="Chang J.H."/>
            <person name="Mukhtar M.S."/>
            <person name="Cherkis K."/>
            <person name="Roach J."/>
            <person name="Grant S.R."/>
            <person name="Jones C.D."/>
            <person name="Dangl J.L."/>
        </authorList>
    </citation>
    <scope>NUCLEOTIDE SEQUENCE [LARGE SCALE GENOMIC DNA]</scope>
    <source>
        <strain evidence="2">race 4</strain>
    </source>
</reference>
<gene>
    <name evidence="1" type="ORF">Pgy4_41052</name>
</gene>
<comment type="caution">
    <text evidence="1">The sequence shown here is derived from an EMBL/GenBank/DDBJ whole genome shotgun (WGS) entry which is preliminary data.</text>
</comment>
<name>F3CJD6_PSESG</name>